<dbReference type="GO" id="GO:0003714">
    <property type="term" value="F:transcription corepressor activity"/>
    <property type="evidence" value="ECO:0007669"/>
    <property type="project" value="TreeGrafter"/>
</dbReference>
<evidence type="ECO:0000313" key="6">
    <source>
        <dbReference type="EMBL" id="KAF7257124.1"/>
    </source>
</evidence>
<organism evidence="6 7">
    <name type="scientific">Paragonimus skrjabini miyazakii</name>
    <dbReference type="NCBI Taxonomy" id="59628"/>
    <lineage>
        <taxon>Eukaryota</taxon>
        <taxon>Metazoa</taxon>
        <taxon>Spiralia</taxon>
        <taxon>Lophotrochozoa</taxon>
        <taxon>Platyhelminthes</taxon>
        <taxon>Trematoda</taxon>
        <taxon>Digenea</taxon>
        <taxon>Plagiorchiida</taxon>
        <taxon>Troglotremata</taxon>
        <taxon>Troglotrematidae</taxon>
        <taxon>Paragonimus</taxon>
    </lineage>
</organism>
<reference evidence="6" key="1">
    <citation type="submission" date="2019-07" db="EMBL/GenBank/DDBJ databases">
        <title>Annotation for the trematode Paragonimus miyazaki's.</title>
        <authorList>
            <person name="Choi Y.-J."/>
        </authorList>
    </citation>
    <scope>NUCLEOTIDE SEQUENCE</scope>
    <source>
        <strain evidence="6">Japan</strain>
    </source>
</reference>
<comment type="caution">
    <text evidence="6">The sequence shown here is derived from an EMBL/GenBank/DDBJ whole genome shotgun (WGS) entry which is preliminary data.</text>
</comment>
<keyword evidence="7" id="KW-1185">Reference proteome</keyword>
<dbReference type="GO" id="GO:0090090">
    <property type="term" value="P:negative regulation of canonical Wnt signaling pathway"/>
    <property type="evidence" value="ECO:0007669"/>
    <property type="project" value="TreeGrafter"/>
</dbReference>
<feature type="coiled-coil region" evidence="4">
    <location>
        <begin position="24"/>
        <end position="58"/>
    </location>
</feature>
<dbReference type="GO" id="GO:0005634">
    <property type="term" value="C:nucleus"/>
    <property type="evidence" value="ECO:0007669"/>
    <property type="project" value="UniProtKB-SubCell"/>
</dbReference>
<evidence type="ECO:0000256" key="1">
    <source>
        <dbReference type="ARBA" id="ARBA00004123"/>
    </source>
</evidence>
<evidence type="ECO:0000256" key="2">
    <source>
        <dbReference type="ARBA" id="ARBA00005969"/>
    </source>
</evidence>
<dbReference type="AlphaFoldDB" id="A0A8S9YR78"/>
<comment type="similarity">
    <text evidence="2">Belongs to the WD repeat Groucho/TLE family.</text>
</comment>
<dbReference type="PANTHER" id="PTHR10814">
    <property type="entry name" value="TRANSDUCIN-LIKE ENHANCER PROTEIN"/>
    <property type="match status" value="1"/>
</dbReference>
<keyword evidence="3" id="KW-0539">Nucleus</keyword>
<accession>A0A8S9YR78</accession>
<dbReference type="EMBL" id="JTDE01002613">
    <property type="protein sequence ID" value="KAF7257124.1"/>
    <property type="molecule type" value="Genomic_DNA"/>
</dbReference>
<comment type="subcellular location">
    <subcellularLocation>
        <location evidence="1">Nucleus</location>
    </subcellularLocation>
</comment>
<evidence type="ECO:0000259" key="5">
    <source>
        <dbReference type="Pfam" id="PF03920"/>
    </source>
</evidence>
<sequence>MYSSRPSANSQSGQHAKFSVPDACDKIKDELSSLQQQCHNLKVEYEKVMQEKTELQRHYFLYYEFTYGLNVEMHKQVSTHLGNPSPFQMEIAKRLSAILVQVIPFLSQEHQSQVAAAVERAKQVTISELNNLIAVRPLSFE</sequence>
<feature type="domain" description="Groucho/TLE N-terminal Q-rich" evidence="5">
    <location>
        <begin position="17"/>
        <end position="135"/>
    </location>
</feature>
<proteinExistence type="inferred from homology"/>
<dbReference type="GO" id="GO:0005667">
    <property type="term" value="C:transcription regulator complex"/>
    <property type="evidence" value="ECO:0007669"/>
    <property type="project" value="TreeGrafter"/>
</dbReference>
<dbReference type="InterPro" id="IPR005617">
    <property type="entry name" value="Groucho/TLE_N"/>
</dbReference>
<dbReference type="Pfam" id="PF03920">
    <property type="entry name" value="TLE_N"/>
    <property type="match status" value="1"/>
</dbReference>
<keyword evidence="4" id="KW-0175">Coiled coil</keyword>
<evidence type="ECO:0000256" key="3">
    <source>
        <dbReference type="ARBA" id="ARBA00023242"/>
    </source>
</evidence>
<protein>
    <recommendedName>
        <fullName evidence="5">Groucho/TLE N-terminal Q-rich domain-containing protein</fullName>
    </recommendedName>
</protein>
<evidence type="ECO:0000256" key="4">
    <source>
        <dbReference type="SAM" id="Coils"/>
    </source>
</evidence>
<evidence type="ECO:0000313" key="7">
    <source>
        <dbReference type="Proteomes" id="UP000822476"/>
    </source>
</evidence>
<name>A0A8S9YR78_9TREM</name>
<gene>
    <name evidence="6" type="ORF">EG68_05400</name>
</gene>
<dbReference type="PANTHER" id="PTHR10814:SF21">
    <property type="entry name" value="PROTEIN GROUCHO"/>
    <property type="match status" value="1"/>
</dbReference>
<dbReference type="InterPro" id="IPR009146">
    <property type="entry name" value="Groucho_enhance"/>
</dbReference>
<dbReference type="OrthoDB" id="2624652at2759"/>
<dbReference type="Proteomes" id="UP000822476">
    <property type="component" value="Unassembled WGS sequence"/>
</dbReference>